<keyword evidence="1" id="KW-0732">Signal</keyword>
<reference evidence="2" key="1">
    <citation type="submission" date="2022-03" db="EMBL/GenBank/DDBJ databases">
        <authorList>
            <person name="Tunstrom K."/>
        </authorList>
    </citation>
    <scope>NUCLEOTIDE SEQUENCE</scope>
</reference>
<evidence type="ECO:0000313" key="2">
    <source>
        <dbReference type="EMBL" id="CAH2094333.1"/>
    </source>
</evidence>
<gene>
    <name evidence="2" type="ORF">EEDITHA_LOCUS9907</name>
</gene>
<comment type="caution">
    <text evidence="2">The sequence shown here is derived from an EMBL/GenBank/DDBJ whole genome shotgun (WGS) entry which is preliminary data.</text>
</comment>
<sequence length="293" mass="33228">MKGLLLFLGLAVAGASAAFDPGLRIKFNIGFRPGTDFFFEVPRTQTGAIVQRWVLTQRPNNPPLPSLVMYCANDLVVCGLYDDNGIISGLQISVSQDEFTESVFDWESQGFVEWITATPTGDIGYFWAIQQYFVSQEYLELDPAERLRYYDTTKLLQQDTLWVNGFNGAIDEISTRSSDVENSDFTRQACIPWMGRHFYYKMTKETQCEAGTMYPWFPLVHSGQLVGTGLMMFGKLPIKSNQRDWFERPPRLAVQIIVPEGPECLYDLAENPGVVTMHIYYINSPQSMGCLLN</sequence>
<proteinExistence type="predicted"/>
<evidence type="ECO:0000313" key="3">
    <source>
        <dbReference type="Proteomes" id="UP001153954"/>
    </source>
</evidence>
<keyword evidence="3" id="KW-1185">Reference proteome</keyword>
<evidence type="ECO:0000256" key="1">
    <source>
        <dbReference type="SAM" id="SignalP"/>
    </source>
</evidence>
<dbReference type="EMBL" id="CAKOGL010000014">
    <property type="protein sequence ID" value="CAH2094333.1"/>
    <property type="molecule type" value="Genomic_DNA"/>
</dbReference>
<accession>A0AAU9U5A2</accession>
<feature type="signal peptide" evidence="1">
    <location>
        <begin position="1"/>
        <end position="17"/>
    </location>
</feature>
<name>A0AAU9U5A2_EUPED</name>
<dbReference type="Proteomes" id="UP001153954">
    <property type="component" value="Unassembled WGS sequence"/>
</dbReference>
<feature type="chain" id="PRO_5043549725" evidence="1">
    <location>
        <begin position="18"/>
        <end position="293"/>
    </location>
</feature>
<dbReference type="AlphaFoldDB" id="A0AAU9U5A2"/>
<protein>
    <submittedName>
        <fullName evidence="2">Uncharacterized protein</fullName>
    </submittedName>
</protein>
<organism evidence="2 3">
    <name type="scientific">Euphydryas editha</name>
    <name type="common">Edith's checkerspot</name>
    <dbReference type="NCBI Taxonomy" id="104508"/>
    <lineage>
        <taxon>Eukaryota</taxon>
        <taxon>Metazoa</taxon>
        <taxon>Ecdysozoa</taxon>
        <taxon>Arthropoda</taxon>
        <taxon>Hexapoda</taxon>
        <taxon>Insecta</taxon>
        <taxon>Pterygota</taxon>
        <taxon>Neoptera</taxon>
        <taxon>Endopterygota</taxon>
        <taxon>Lepidoptera</taxon>
        <taxon>Glossata</taxon>
        <taxon>Ditrysia</taxon>
        <taxon>Papilionoidea</taxon>
        <taxon>Nymphalidae</taxon>
        <taxon>Nymphalinae</taxon>
        <taxon>Euphydryas</taxon>
    </lineage>
</organism>